<dbReference type="Gene3D" id="1.10.10.60">
    <property type="entry name" value="Homeodomain-like"/>
    <property type="match status" value="2"/>
</dbReference>
<dbReference type="Pfam" id="PF13921">
    <property type="entry name" value="Myb_DNA-bind_6"/>
    <property type="match status" value="1"/>
</dbReference>
<name>M4BX14_HYAAE</name>
<feature type="region of interest" description="Disordered" evidence="3">
    <location>
        <begin position="1"/>
        <end position="62"/>
    </location>
</feature>
<evidence type="ECO:0000256" key="3">
    <source>
        <dbReference type="SAM" id="MobiDB-lite"/>
    </source>
</evidence>
<dbReference type="GO" id="GO:0000981">
    <property type="term" value="F:DNA-binding transcription factor activity, RNA polymerase II-specific"/>
    <property type="evidence" value="ECO:0007669"/>
    <property type="project" value="TreeGrafter"/>
</dbReference>
<dbReference type="PROSITE" id="PS51294">
    <property type="entry name" value="HTH_MYB"/>
    <property type="match status" value="2"/>
</dbReference>
<dbReference type="PANTHER" id="PTHR45614:SF232">
    <property type="entry name" value="TRANSCRIPTION FACTOR MYB3R-2"/>
    <property type="match status" value="1"/>
</dbReference>
<protein>
    <submittedName>
        <fullName evidence="6">Uncharacterized protein</fullName>
    </submittedName>
</protein>
<feature type="domain" description="Myb-like" evidence="4">
    <location>
        <begin position="174"/>
        <end position="224"/>
    </location>
</feature>
<feature type="domain" description="HTH myb-type" evidence="5">
    <location>
        <begin position="127"/>
        <end position="177"/>
    </location>
</feature>
<feature type="compositionally biased region" description="Basic and acidic residues" evidence="3">
    <location>
        <begin position="120"/>
        <end position="132"/>
    </location>
</feature>
<sequence>MNRSIELMEFEDSKDSSSEMMHQSDVPILTVMAHNPDKNKLQNKNRKRSKKPQNKPTTRDSPAVLCMMLQLSYLRATTTASDTKSSDSSPSSKYGSPEDSFGEEELEDRSYTEIKSTVRRKTDSNSKRPWTREENDKLMQLVKQYGAKRWSLIAMHLPGRVGKQCRERWHNHLNPLVRKDAWTAEEDYVIFECHKNVGNQWAEISKMLPGRTDNAIKNRYYSTMRRMQRQSMRKKGPMREGKSIRVASLTSSPVQMNQVSPAPLQRTMDGMQRRLSPLEQLAQQQRGMDGNSMVDFDRSNLMGSSLRQPSVVYPVNGGSYSNILNQDYSRPMSMTSSSCSGADDIAQNTQNNETFDYVPMQTSIQRLRSSSPESVVMSTPPPSTSMGMMNSPYGSPASHVHQYQQQQQTSNYMMSGNLYSNNNMRGGMYVGPTGPDATQQYRLGDTPAGSLPHKRILDVQGAQRDMWKNDSPVSVSTPIYRSTSAQQHFQQGQVNESMEMQQSKSVSVALYRQVPNNSHFTNMEQVWTDDAYL</sequence>
<dbReference type="InParanoid" id="M4BX14"/>
<dbReference type="PROSITE" id="PS50090">
    <property type="entry name" value="MYB_LIKE"/>
    <property type="match status" value="2"/>
</dbReference>
<dbReference type="VEuPathDB" id="FungiDB:HpaG811065"/>
<evidence type="ECO:0000256" key="1">
    <source>
        <dbReference type="ARBA" id="ARBA00022737"/>
    </source>
</evidence>
<dbReference type="Proteomes" id="UP000011713">
    <property type="component" value="Unassembled WGS sequence"/>
</dbReference>
<reference evidence="6" key="2">
    <citation type="submission" date="2015-06" db="UniProtKB">
        <authorList>
            <consortium name="EnsemblProtists"/>
        </authorList>
    </citation>
    <scope>IDENTIFICATION</scope>
    <source>
        <strain evidence="6">Emoy2</strain>
    </source>
</reference>
<dbReference type="EnsemblProtists" id="HpaT811065">
    <property type="protein sequence ID" value="HpaP811065"/>
    <property type="gene ID" value="HpaG811065"/>
</dbReference>
<dbReference type="EMBL" id="JH598013">
    <property type="status" value="NOT_ANNOTATED_CDS"/>
    <property type="molecule type" value="Genomic_DNA"/>
</dbReference>
<dbReference type="eggNOG" id="KOG0048">
    <property type="taxonomic scope" value="Eukaryota"/>
</dbReference>
<accession>M4BX14</accession>
<proteinExistence type="predicted"/>
<dbReference type="SUPFAM" id="SSF46689">
    <property type="entry name" value="Homeodomain-like"/>
    <property type="match status" value="1"/>
</dbReference>
<feature type="domain" description="HTH myb-type" evidence="5">
    <location>
        <begin position="178"/>
        <end position="228"/>
    </location>
</feature>
<dbReference type="FunFam" id="1.10.10.60:FF:000010">
    <property type="entry name" value="Transcriptional activator Myb isoform A"/>
    <property type="match status" value="1"/>
</dbReference>
<dbReference type="HOGENOM" id="CLU_032448_0_0_1"/>
<feature type="region of interest" description="Disordered" evidence="3">
    <location>
        <begin position="77"/>
        <end position="132"/>
    </location>
</feature>
<dbReference type="OMA" id="PNMGHFN"/>
<evidence type="ECO:0000313" key="7">
    <source>
        <dbReference type="Proteomes" id="UP000011713"/>
    </source>
</evidence>
<reference evidence="7" key="1">
    <citation type="journal article" date="2010" name="Science">
        <title>Signatures of adaptation to obligate biotrophy in the Hyaloperonospora arabidopsidis genome.</title>
        <authorList>
            <person name="Baxter L."/>
            <person name="Tripathy S."/>
            <person name="Ishaque N."/>
            <person name="Boot N."/>
            <person name="Cabral A."/>
            <person name="Kemen E."/>
            <person name="Thines M."/>
            <person name="Ah-Fong A."/>
            <person name="Anderson R."/>
            <person name="Badejoko W."/>
            <person name="Bittner-Eddy P."/>
            <person name="Boore J.L."/>
            <person name="Chibucos M.C."/>
            <person name="Coates M."/>
            <person name="Dehal P."/>
            <person name="Delehaunty K."/>
            <person name="Dong S."/>
            <person name="Downton P."/>
            <person name="Dumas B."/>
            <person name="Fabro G."/>
            <person name="Fronick C."/>
            <person name="Fuerstenberg S.I."/>
            <person name="Fulton L."/>
            <person name="Gaulin E."/>
            <person name="Govers F."/>
            <person name="Hughes L."/>
            <person name="Humphray S."/>
            <person name="Jiang R.H."/>
            <person name="Judelson H."/>
            <person name="Kamoun S."/>
            <person name="Kyung K."/>
            <person name="Meijer H."/>
            <person name="Minx P."/>
            <person name="Morris P."/>
            <person name="Nelson J."/>
            <person name="Phuntumart V."/>
            <person name="Qutob D."/>
            <person name="Rehmany A."/>
            <person name="Rougon-Cardoso A."/>
            <person name="Ryden P."/>
            <person name="Torto-Alalibo T."/>
            <person name="Studholme D."/>
            <person name="Wang Y."/>
            <person name="Win J."/>
            <person name="Wood J."/>
            <person name="Clifton S.W."/>
            <person name="Rogers J."/>
            <person name="Van den Ackerveken G."/>
            <person name="Jones J.D."/>
            <person name="McDowell J.M."/>
            <person name="Beynon J."/>
            <person name="Tyler B.M."/>
        </authorList>
    </citation>
    <scope>NUCLEOTIDE SEQUENCE [LARGE SCALE GENOMIC DNA]</scope>
    <source>
        <strain evidence="7">Emoy2</strain>
    </source>
</reference>
<evidence type="ECO:0000313" key="6">
    <source>
        <dbReference type="EnsemblProtists" id="HpaP811065"/>
    </source>
</evidence>
<organism evidence="6 7">
    <name type="scientific">Hyaloperonospora arabidopsidis (strain Emoy2)</name>
    <name type="common">Downy mildew agent</name>
    <name type="synonym">Peronospora arabidopsidis</name>
    <dbReference type="NCBI Taxonomy" id="559515"/>
    <lineage>
        <taxon>Eukaryota</taxon>
        <taxon>Sar</taxon>
        <taxon>Stramenopiles</taxon>
        <taxon>Oomycota</taxon>
        <taxon>Peronosporomycetes</taxon>
        <taxon>Peronosporales</taxon>
        <taxon>Peronosporaceae</taxon>
        <taxon>Hyaloperonospora</taxon>
    </lineage>
</organism>
<dbReference type="InterPro" id="IPR001005">
    <property type="entry name" value="SANT/Myb"/>
</dbReference>
<keyword evidence="7" id="KW-1185">Reference proteome</keyword>
<dbReference type="AlphaFoldDB" id="M4BX14"/>
<keyword evidence="2" id="KW-0238">DNA-binding</keyword>
<feature type="compositionally biased region" description="Low complexity" evidence="3">
    <location>
        <begin position="77"/>
        <end position="93"/>
    </location>
</feature>
<evidence type="ECO:0000259" key="5">
    <source>
        <dbReference type="PROSITE" id="PS51294"/>
    </source>
</evidence>
<dbReference type="InterPro" id="IPR009057">
    <property type="entry name" value="Homeodomain-like_sf"/>
</dbReference>
<dbReference type="InterPro" id="IPR017930">
    <property type="entry name" value="Myb_dom"/>
</dbReference>
<dbReference type="PANTHER" id="PTHR45614">
    <property type="entry name" value="MYB PROTEIN-RELATED"/>
    <property type="match status" value="1"/>
</dbReference>
<dbReference type="GO" id="GO:0005634">
    <property type="term" value="C:nucleus"/>
    <property type="evidence" value="ECO:0007669"/>
    <property type="project" value="TreeGrafter"/>
</dbReference>
<dbReference type="GO" id="GO:0000978">
    <property type="term" value="F:RNA polymerase II cis-regulatory region sequence-specific DNA binding"/>
    <property type="evidence" value="ECO:0007669"/>
    <property type="project" value="TreeGrafter"/>
</dbReference>
<dbReference type="InterPro" id="IPR050560">
    <property type="entry name" value="MYB_TF"/>
</dbReference>
<feature type="domain" description="Myb-like" evidence="4">
    <location>
        <begin position="122"/>
        <end position="173"/>
    </location>
</feature>
<evidence type="ECO:0000259" key="4">
    <source>
        <dbReference type="PROSITE" id="PS50090"/>
    </source>
</evidence>
<dbReference type="STRING" id="559515.M4BX14"/>
<keyword evidence="1" id="KW-0677">Repeat</keyword>
<evidence type="ECO:0000256" key="2">
    <source>
        <dbReference type="ARBA" id="ARBA00023125"/>
    </source>
</evidence>
<feature type="compositionally biased region" description="Basic residues" evidence="3">
    <location>
        <begin position="41"/>
        <end position="53"/>
    </location>
</feature>
<dbReference type="CDD" id="cd00167">
    <property type="entry name" value="SANT"/>
    <property type="match status" value="2"/>
</dbReference>
<dbReference type="SMART" id="SM00717">
    <property type="entry name" value="SANT"/>
    <property type="match status" value="2"/>
</dbReference>